<feature type="transmembrane region" description="Helical" evidence="2">
    <location>
        <begin position="378"/>
        <end position="399"/>
    </location>
</feature>
<gene>
    <name evidence="3" type="ORF">NYO98_07845</name>
</gene>
<reference evidence="3" key="1">
    <citation type="submission" date="2022-08" db="EMBL/GenBank/DDBJ databases">
        <title>Genome sequencing of Nocardioides sp. STR2.</title>
        <authorList>
            <person name="So Y."/>
        </authorList>
    </citation>
    <scope>NUCLEOTIDE SEQUENCE</scope>
    <source>
        <strain evidence="3">STR2</strain>
    </source>
</reference>
<protein>
    <recommendedName>
        <fullName evidence="5">Dolichyl-phosphate-mannose-protein mannosyltransferase</fullName>
    </recommendedName>
</protein>
<keyword evidence="4" id="KW-1185">Reference proteome</keyword>
<proteinExistence type="predicted"/>
<dbReference type="EMBL" id="JAPPUX010000002">
    <property type="protein sequence ID" value="MCY4726189.1"/>
    <property type="molecule type" value="Genomic_DNA"/>
</dbReference>
<dbReference type="Proteomes" id="UP001074726">
    <property type="component" value="Unassembled WGS sequence"/>
</dbReference>
<evidence type="ECO:0008006" key="5">
    <source>
        <dbReference type="Google" id="ProtNLM"/>
    </source>
</evidence>
<feature type="transmembrane region" description="Helical" evidence="2">
    <location>
        <begin position="249"/>
        <end position="268"/>
    </location>
</feature>
<sequence length="635" mass="67779">MTTQREPLRRAVTAGAVPDRVSPPAAGGAEDPLGAGSGRRADPLLLGTCIALVLAHTAFRAWAVLGAWFQEDDFELLRVSLERPLDLDYLMTPHSGHLMPLGRLLIDLSVAGGLFNWPATAAVTIAFQAAVALACLWMLRTLFGMRWGIVAPLAVFLFSPISMPATVWWAAALNQLGQQIGLMCAITCWVMFERTGRRTWLALVLASVALALAADIRGLAIPPVLAAISYGWFETGGPVHRLRSMLRRLWWAGAVAAVIGVGTIAYYAAYVPLETMDRDWGLLGPLASSMIGTAFTTGILGGPWAWMSPQAPAAFADPPVWLAHLSWVVVAAVVGHAFLVRRRTLRAWALLAGYLVLLLVLLWSSRAPYVGPIAGAEYRYLTDAAAMTALALGLAYLPLAGAPGSSEPREAPMFTPRLPVVIPLALALVVSVSGVWSSIGYARIWHEFVAPRDYVRTLSAALDETGPVALADTGLPPDVVAPIIWSEDRLPRLVSMLSPESRFLEAGHELAVVDGDGGLDAADLHVERTTLPGGVADCGWQIDNGSSRLPLDGPVIEGDWWLRVNYLAEEASPMTVIVGSEGESVDTALRPGLNQLYVRVGAAFDSVLLLGIDPSITVCVDKVEVGRLVSGAPLT</sequence>
<feature type="transmembrane region" description="Helical" evidence="2">
    <location>
        <begin position="44"/>
        <end position="69"/>
    </location>
</feature>
<name>A0ABT4CDH7_9ACTN</name>
<feature type="transmembrane region" description="Helical" evidence="2">
    <location>
        <begin position="420"/>
        <end position="442"/>
    </location>
</feature>
<dbReference type="RefSeq" id="WP_268111021.1">
    <property type="nucleotide sequence ID" value="NZ_JAPPUX010000002.1"/>
</dbReference>
<comment type="caution">
    <text evidence="3">The sequence shown here is derived from an EMBL/GenBank/DDBJ whole genome shotgun (WGS) entry which is preliminary data.</text>
</comment>
<feature type="transmembrane region" description="Helical" evidence="2">
    <location>
        <begin position="176"/>
        <end position="192"/>
    </location>
</feature>
<feature type="transmembrane region" description="Helical" evidence="2">
    <location>
        <begin position="149"/>
        <end position="170"/>
    </location>
</feature>
<feature type="region of interest" description="Disordered" evidence="1">
    <location>
        <begin position="1"/>
        <end position="34"/>
    </location>
</feature>
<feature type="transmembrane region" description="Helical" evidence="2">
    <location>
        <begin position="199"/>
        <end position="229"/>
    </location>
</feature>
<keyword evidence="2" id="KW-0472">Membrane</keyword>
<keyword evidence="2" id="KW-1133">Transmembrane helix</keyword>
<accession>A0ABT4CDH7</accession>
<feature type="transmembrane region" description="Helical" evidence="2">
    <location>
        <begin position="114"/>
        <end position="137"/>
    </location>
</feature>
<feature type="transmembrane region" description="Helical" evidence="2">
    <location>
        <begin position="347"/>
        <end position="366"/>
    </location>
</feature>
<evidence type="ECO:0000256" key="1">
    <source>
        <dbReference type="SAM" id="MobiDB-lite"/>
    </source>
</evidence>
<feature type="transmembrane region" description="Helical" evidence="2">
    <location>
        <begin position="280"/>
        <end position="301"/>
    </location>
</feature>
<evidence type="ECO:0000256" key="2">
    <source>
        <dbReference type="SAM" id="Phobius"/>
    </source>
</evidence>
<feature type="transmembrane region" description="Helical" evidence="2">
    <location>
        <begin position="321"/>
        <end position="340"/>
    </location>
</feature>
<evidence type="ECO:0000313" key="4">
    <source>
        <dbReference type="Proteomes" id="UP001074726"/>
    </source>
</evidence>
<keyword evidence="2" id="KW-0812">Transmembrane</keyword>
<organism evidence="3 4">
    <name type="scientific">Nocardioides pini</name>
    <dbReference type="NCBI Taxonomy" id="2975053"/>
    <lineage>
        <taxon>Bacteria</taxon>
        <taxon>Bacillati</taxon>
        <taxon>Actinomycetota</taxon>
        <taxon>Actinomycetes</taxon>
        <taxon>Propionibacteriales</taxon>
        <taxon>Nocardioidaceae</taxon>
        <taxon>Nocardioides</taxon>
    </lineage>
</organism>
<evidence type="ECO:0000313" key="3">
    <source>
        <dbReference type="EMBL" id="MCY4726189.1"/>
    </source>
</evidence>